<evidence type="ECO:0000256" key="4">
    <source>
        <dbReference type="PROSITE-ProRule" id="PRU00146"/>
    </source>
</evidence>
<dbReference type="RefSeq" id="XP_003565440.1">
    <property type="nucleotide sequence ID" value="XM_003565392.4"/>
</dbReference>
<reference evidence="8 9" key="1">
    <citation type="journal article" date="2010" name="Nature">
        <title>Genome sequencing and analysis of the model grass Brachypodium distachyon.</title>
        <authorList>
            <consortium name="International Brachypodium Initiative"/>
        </authorList>
    </citation>
    <scope>NUCLEOTIDE SEQUENCE [LARGE SCALE GENOMIC DNA]</scope>
    <source>
        <strain evidence="8 9">Bd21</strain>
    </source>
</reference>
<protein>
    <recommendedName>
        <fullName evidence="11">PHD-type domain-containing protein</fullName>
    </recommendedName>
</protein>
<evidence type="ECO:0000313" key="9">
    <source>
        <dbReference type="EnsemblPlants" id="KQK03068"/>
    </source>
</evidence>
<evidence type="ECO:0000313" key="10">
    <source>
        <dbReference type="Proteomes" id="UP000008810"/>
    </source>
</evidence>
<feature type="domain" description="PHD-type" evidence="6">
    <location>
        <begin position="399"/>
        <end position="452"/>
    </location>
</feature>
<evidence type="ECO:0000259" key="6">
    <source>
        <dbReference type="PROSITE" id="PS50016"/>
    </source>
</evidence>
<dbReference type="eggNOG" id="KOG0955">
    <property type="taxonomic scope" value="Eukaryota"/>
</dbReference>
<sequence length="596" mass="62941">MEIAADAAASGGCRIRDLPPSKRFKFVGSSRLGPAPCVPLPETAPLPVCLPAKKRAYAPAVAEVALKACLPAKKRAYAPLPDDIVPACLPAKKRVYVPPPPPLEDAAAHPPVPAKKRVHPLLPPGGAAAAPSSTKKRVHMPLPSLPENSAVSPPIPVRKRVQPVLPPRGATAAPSASAKKRVHVPLPLPPADAAASSSIPAKKKVHPPEAIAAPLSIPSKKLAQTPSPAEDDSSLAPVSLQANKRVMSPFICPSPCPPVESDGARVAAVKQPRSQRSVKRGGATDPRAAKGAVDCTRAEAFKVPANKPVKPKEVQEQASIKSGRASTAKESSDLHRKKLCDVVNGRQSEVQAEVLEKFEQAIDPQVVAPAREEEPKKEAEEVATEQKQEAAGEEDEEDGVLCAVCGSTDGDPSDPIVFCDGCDLMVHASCYGSPLAQSIPEGDWFCSLCSDKALATAKKGGKPPRPHCCLCPARGGAMKRTTDGAWAHIACALLVPEVFFQDPDGRDGIDCSRVPGHRYTKRCYICESSRGCALECSQPKCGLGFHVSCGLKGGLCIEYREEKAGAVVAGFCREHTKLWDKQQLTGKYKIVSRGHA</sequence>
<dbReference type="InterPro" id="IPR001965">
    <property type="entry name" value="Znf_PHD"/>
</dbReference>
<keyword evidence="1" id="KW-0479">Metal-binding</keyword>
<dbReference type="OMA" id="CIEYQEA"/>
<reference evidence="9" key="3">
    <citation type="submission" date="2018-08" db="UniProtKB">
        <authorList>
            <consortium name="EnsemblPlants"/>
        </authorList>
    </citation>
    <scope>IDENTIFICATION</scope>
    <source>
        <strain evidence="9">cv. Bd21</strain>
    </source>
</reference>
<dbReference type="PROSITE" id="PS01359">
    <property type="entry name" value="ZF_PHD_1"/>
    <property type="match status" value="1"/>
</dbReference>
<evidence type="ECO:0000256" key="1">
    <source>
        <dbReference type="ARBA" id="ARBA00022723"/>
    </source>
</evidence>
<dbReference type="Pfam" id="PF00628">
    <property type="entry name" value="PHD"/>
    <property type="match status" value="1"/>
</dbReference>
<dbReference type="HOGENOM" id="CLU_029005_0_0_1"/>
<feature type="domain" description="PHD-type" evidence="7">
    <location>
        <begin position="465"/>
        <end position="576"/>
    </location>
</feature>
<dbReference type="PANTHER" id="PTHR13793">
    <property type="entry name" value="PHD FINGER PROTEINS"/>
    <property type="match status" value="1"/>
</dbReference>
<accession>I1HCR1</accession>
<dbReference type="GO" id="GO:0006357">
    <property type="term" value="P:regulation of transcription by RNA polymerase II"/>
    <property type="evidence" value="ECO:0000318"/>
    <property type="project" value="GO_Central"/>
</dbReference>
<dbReference type="AlphaFoldDB" id="I1HCR1"/>
<dbReference type="InterPro" id="IPR019787">
    <property type="entry name" value="Znf_PHD-finger"/>
</dbReference>
<feature type="compositionally biased region" description="Low complexity" evidence="5">
    <location>
        <begin position="191"/>
        <end position="200"/>
    </location>
</feature>
<dbReference type="InterPro" id="IPR013083">
    <property type="entry name" value="Znf_RING/FYVE/PHD"/>
</dbReference>
<dbReference type="Gene3D" id="3.30.40.10">
    <property type="entry name" value="Zinc/RING finger domain, C3HC4 (zinc finger)"/>
    <property type="match status" value="2"/>
</dbReference>
<dbReference type="CDD" id="cd15492">
    <property type="entry name" value="PHD_BRPF_JADE_like"/>
    <property type="match status" value="1"/>
</dbReference>
<dbReference type="InterPro" id="IPR034732">
    <property type="entry name" value="EPHD"/>
</dbReference>
<evidence type="ECO:0000256" key="3">
    <source>
        <dbReference type="ARBA" id="ARBA00022833"/>
    </source>
</evidence>
<evidence type="ECO:0000259" key="7">
    <source>
        <dbReference type="PROSITE" id="PS51805"/>
    </source>
</evidence>
<reference evidence="8" key="2">
    <citation type="submission" date="2017-06" db="EMBL/GenBank/DDBJ databases">
        <title>WGS assembly of Brachypodium distachyon.</title>
        <authorList>
            <consortium name="The International Brachypodium Initiative"/>
            <person name="Lucas S."/>
            <person name="Harmon-Smith M."/>
            <person name="Lail K."/>
            <person name="Tice H."/>
            <person name="Grimwood J."/>
            <person name="Bruce D."/>
            <person name="Barry K."/>
            <person name="Shu S."/>
            <person name="Lindquist E."/>
            <person name="Wang M."/>
            <person name="Pitluck S."/>
            <person name="Vogel J.P."/>
            <person name="Garvin D.F."/>
            <person name="Mockler T.C."/>
            <person name="Schmutz J."/>
            <person name="Rokhsar D."/>
            <person name="Bevan M.W."/>
        </authorList>
    </citation>
    <scope>NUCLEOTIDE SEQUENCE</scope>
    <source>
        <strain evidence="8">Bd21</strain>
    </source>
</reference>
<organism evidence="9">
    <name type="scientific">Brachypodium distachyon</name>
    <name type="common">Purple false brome</name>
    <name type="synonym">Trachynia distachya</name>
    <dbReference type="NCBI Taxonomy" id="15368"/>
    <lineage>
        <taxon>Eukaryota</taxon>
        <taxon>Viridiplantae</taxon>
        <taxon>Streptophyta</taxon>
        <taxon>Embryophyta</taxon>
        <taxon>Tracheophyta</taxon>
        <taxon>Spermatophyta</taxon>
        <taxon>Magnoliopsida</taxon>
        <taxon>Liliopsida</taxon>
        <taxon>Poales</taxon>
        <taxon>Poaceae</taxon>
        <taxon>BOP clade</taxon>
        <taxon>Pooideae</taxon>
        <taxon>Stipodae</taxon>
        <taxon>Brachypodieae</taxon>
        <taxon>Brachypodium</taxon>
    </lineage>
</organism>
<dbReference type="OrthoDB" id="20839at2759"/>
<name>I1HCR1_BRADI</name>
<dbReference type="GO" id="GO:0008270">
    <property type="term" value="F:zinc ion binding"/>
    <property type="evidence" value="ECO:0007669"/>
    <property type="project" value="UniProtKB-KW"/>
</dbReference>
<feature type="region of interest" description="Disordered" evidence="5">
    <location>
        <begin position="368"/>
        <end position="393"/>
    </location>
</feature>
<dbReference type="EnsemblPlants" id="KQK03068">
    <property type="protein sequence ID" value="KQK03068"/>
    <property type="gene ID" value="BRADI_2g05320v3"/>
</dbReference>
<dbReference type="PANTHER" id="PTHR13793:SF148">
    <property type="entry name" value="RING_FYVE_PHD ZINC FINGER SUPERFAMILY PROTEIN"/>
    <property type="match status" value="1"/>
</dbReference>
<dbReference type="Gramene" id="KQK03068">
    <property type="protein sequence ID" value="KQK03068"/>
    <property type="gene ID" value="BRADI_2g05320v3"/>
</dbReference>
<dbReference type="Pfam" id="PF13832">
    <property type="entry name" value="zf-HC5HC2H_2"/>
    <property type="match status" value="1"/>
</dbReference>
<dbReference type="InterPro" id="IPR011011">
    <property type="entry name" value="Znf_FYVE_PHD"/>
</dbReference>
<evidence type="ECO:0000256" key="5">
    <source>
        <dbReference type="SAM" id="MobiDB-lite"/>
    </source>
</evidence>
<dbReference type="InterPro" id="IPR050701">
    <property type="entry name" value="Histone_Mod_Regulator"/>
</dbReference>
<dbReference type="SUPFAM" id="SSF57903">
    <property type="entry name" value="FYVE/PHD zinc finger"/>
    <property type="match status" value="1"/>
</dbReference>
<proteinExistence type="predicted"/>
<dbReference type="EMBL" id="CM000881">
    <property type="protein sequence ID" value="KQK03068.1"/>
    <property type="molecule type" value="Genomic_DNA"/>
</dbReference>
<keyword evidence="10" id="KW-1185">Reference proteome</keyword>
<keyword evidence="3" id="KW-0862">Zinc</keyword>
<feature type="compositionally biased region" description="Basic and acidic residues" evidence="5">
    <location>
        <begin position="370"/>
        <end position="390"/>
    </location>
</feature>
<dbReference type="CDD" id="cd15571">
    <property type="entry name" value="ePHD"/>
    <property type="match status" value="1"/>
</dbReference>
<evidence type="ECO:0008006" key="11">
    <source>
        <dbReference type="Google" id="ProtNLM"/>
    </source>
</evidence>
<dbReference type="KEGG" id="bdi:100830918"/>
<feature type="compositionally biased region" description="Polar residues" evidence="5">
    <location>
        <begin position="316"/>
        <end position="329"/>
    </location>
</feature>
<gene>
    <name evidence="9" type="primary">LOC100830918</name>
    <name evidence="8" type="ORF">BRADI_2g05320v3</name>
</gene>
<dbReference type="PROSITE" id="PS50016">
    <property type="entry name" value="ZF_PHD_2"/>
    <property type="match status" value="1"/>
</dbReference>
<feature type="region of interest" description="Disordered" evidence="5">
    <location>
        <begin position="100"/>
        <end position="240"/>
    </location>
</feature>
<dbReference type="InterPro" id="IPR019786">
    <property type="entry name" value="Zinc_finger_PHD-type_CS"/>
</dbReference>
<keyword evidence="2 4" id="KW-0863">Zinc-finger</keyword>
<dbReference type="PROSITE" id="PS51805">
    <property type="entry name" value="EPHD"/>
    <property type="match status" value="1"/>
</dbReference>
<dbReference type="GeneID" id="100830918"/>
<dbReference type="Proteomes" id="UP000008810">
    <property type="component" value="Chromosome 2"/>
</dbReference>
<evidence type="ECO:0000256" key="2">
    <source>
        <dbReference type="ARBA" id="ARBA00022771"/>
    </source>
</evidence>
<dbReference type="SMART" id="SM00249">
    <property type="entry name" value="PHD"/>
    <property type="match status" value="2"/>
</dbReference>
<evidence type="ECO:0000313" key="8">
    <source>
        <dbReference type="EMBL" id="KQK03068.1"/>
    </source>
</evidence>
<feature type="region of interest" description="Disordered" evidence="5">
    <location>
        <begin position="306"/>
        <end position="331"/>
    </location>
</feature>
<feature type="region of interest" description="Disordered" evidence="5">
    <location>
        <begin position="261"/>
        <end position="291"/>
    </location>
</feature>